<dbReference type="PROSITE" id="PS50048">
    <property type="entry name" value="ZN2_CY6_FUNGAL_2"/>
    <property type="match status" value="1"/>
</dbReference>
<dbReference type="RefSeq" id="XP_040631889.1">
    <property type="nucleotide sequence ID" value="XM_040777149.1"/>
</dbReference>
<dbReference type="OrthoDB" id="39175at2759"/>
<dbReference type="AlphaFoldDB" id="M5G9P0"/>
<dbReference type="HOGENOM" id="CLU_655551_0_0_1"/>
<evidence type="ECO:0000256" key="1">
    <source>
        <dbReference type="ARBA" id="ARBA00023015"/>
    </source>
</evidence>
<feature type="compositionally biased region" description="Basic and acidic residues" evidence="5">
    <location>
        <begin position="306"/>
        <end position="319"/>
    </location>
</feature>
<feature type="compositionally biased region" description="Low complexity" evidence="5">
    <location>
        <begin position="374"/>
        <end position="389"/>
    </location>
</feature>
<dbReference type="SUPFAM" id="SSF57701">
    <property type="entry name" value="Zn2/Cys6 DNA-binding domain"/>
    <property type="match status" value="1"/>
</dbReference>
<evidence type="ECO:0000313" key="8">
    <source>
        <dbReference type="Proteomes" id="UP000030653"/>
    </source>
</evidence>
<keyword evidence="1" id="KW-0805">Transcription regulation</keyword>
<dbReference type="PANTHER" id="PTHR31069:SF32">
    <property type="entry name" value="ARGININE METABOLISM REGULATION PROTEIN II"/>
    <property type="match status" value="1"/>
</dbReference>
<evidence type="ECO:0000256" key="4">
    <source>
        <dbReference type="ARBA" id="ARBA00023242"/>
    </source>
</evidence>
<protein>
    <recommendedName>
        <fullName evidence="6">Zn(2)-C6 fungal-type domain-containing protein</fullName>
    </recommendedName>
</protein>
<evidence type="ECO:0000313" key="7">
    <source>
        <dbReference type="EMBL" id="EJU04995.1"/>
    </source>
</evidence>
<evidence type="ECO:0000256" key="5">
    <source>
        <dbReference type="SAM" id="MobiDB-lite"/>
    </source>
</evidence>
<dbReference type="GO" id="GO:0000981">
    <property type="term" value="F:DNA-binding transcription factor activity, RNA polymerase II-specific"/>
    <property type="evidence" value="ECO:0007669"/>
    <property type="project" value="InterPro"/>
</dbReference>
<dbReference type="CDD" id="cd00067">
    <property type="entry name" value="GAL4"/>
    <property type="match status" value="1"/>
</dbReference>
<dbReference type="PANTHER" id="PTHR31069">
    <property type="entry name" value="OLEATE-ACTIVATED TRANSCRIPTION FACTOR 1-RELATED"/>
    <property type="match status" value="1"/>
</dbReference>
<gene>
    <name evidence="7" type="ORF">DACRYDRAFT_93371</name>
</gene>
<dbReference type="InterPro" id="IPR036864">
    <property type="entry name" value="Zn2-C6_fun-type_DNA-bd_sf"/>
</dbReference>
<dbReference type="PROSITE" id="PS00463">
    <property type="entry name" value="ZN2_CY6_FUNGAL_1"/>
    <property type="match status" value="1"/>
</dbReference>
<feature type="domain" description="Zn(2)-C6 fungal-type" evidence="6">
    <location>
        <begin position="151"/>
        <end position="181"/>
    </location>
</feature>
<feature type="compositionally biased region" description="Acidic residues" evidence="5">
    <location>
        <begin position="320"/>
        <end position="332"/>
    </location>
</feature>
<feature type="region of interest" description="Disordered" evidence="5">
    <location>
        <begin position="183"/>
        <end position="202"/>
    </location>
</feature>
<dbReference type="STRING" id="1858805.M5G9P0"/>
<evidence type="ECO:0000259" key="6">
    <source>
        <dbReference type="PROSITE" id="PS50048"/>
    </source>
</evidence>
<keyword evidence="2" id="KW-0238">DNA-binding</keyword>
<reference evidence="7 8" key="1">
    <citation type="journal article" date="2012" name="Science">
        <title>The Paleozoic origin of enzymatic lignin decomposition reconstructed from 31 fungal genomes.</title>
        <authorList>
            <person name="Floudas D."/>
            <person name="Binder M."/>
            <person name="Riley R."/>
            <person name="Barry K."/>
            <person name="Blanchette R.A."/>
            <person name="Henrissat B."/>
            <person name="Martinez A.T."/>
            <person name="Otillar R."/>
            <person name="Spatafora J.W."/>
            <person name="Yadav J.S."/>
            <person name="Aerts A."/>
            <person name="Benoit I."/>
            <person name="Boyd A."/>
            <person name="Carlson A."/>
            <person name="Copeland A."/>
            <person name="Coutinho P.M."/>
            <person name="de Vries R.P."/>
            <person name="Ferreira P."/>
            <person name="Findley K."/>
            <person name="Foster B."/>
            <person name="Gaskell J."/>
            <person name="Glotzer D."/>
            <person name="Gorecki P."/>
            <person name="Heitman J."/>
            <person name="Hesse C."/>
            <person name="Hori C."/>
            <person name="Igarashi K."/>
            <person name="Jurgens J.A."/>
            <person name="Kallen N."/>
            <person name="Kersten P."/>
            <person name="Kohler A."/>
            <person name="Kuees U."/>
            <person name="Kumar T.K.A."/>
            <person name="Kuo A."/>
            <person name="LaButti K."/>
            <person name="Larrondo L.F."/>
            <person name="Lindquist E."/>
            <person name="Ling A."/>
            <person name="Lombard V."/>
            <person name="Lucas S."/>
            <person name="Lundell T."/>
            <person name="Martin R."/>
            <person name="McLaughlin D.J."/>
            <person name="Morgenstern I."/>
            <person name="Morin E."/>
            <person name="Murat C."/>
            <person name="Nagy L.G."/>
            <person name="Nolan M."/>
            <person name="Ohm R.A."/>
            <person name="Patyshakuliyeva A."/>
            <person name="Rokas A."/>
            <person name="Ruiz-Duenas F.J."/>
            <person name="Sabat G."/>
            <person name="Salamov A."/>
            <person name="Samejima M."/>
            <person name="Schmutz J."/>
            <person name="Slot J.C."/>
            <person name="St John F."/>
            <person name="Stenlid J."/>
            <person name="Sun H."/>
            <person name="Sun S."/>
            <person name="Syed K."/>
            <person name="Tsang A."/>
            <person name="Wiebenga A."/>
            <person name="Young D."/>
            <person name="Pisabarro A."/>
            <person name="Eastwood D.C."/>
            <person name="Martin F."/>
            <person name="Cullen D."/>
            <person name="Grigoriev I.V."/>
            <person name="Hibbett D.S."/>
        </authorList>
    </citation>
    <scope>NUCLEOTIDE SEQUENCE [LARGE SCALE GENOMIC DNA]</scope>
    <source>
        <strain evidence="7 8">DJM-731 SS1</strain>
    </source>
</reference>
<evidence type="ECO:0000256" key="2">
    <source>
        <dbReference type="ARBA" id="ARBA00023125"/>
    </source>
</evidence>
<feature type="compositionally biased region" description="Polar residues" evidence="5">
    <location>
        <begin position="123"/>
        <end position="132"/>
    </location>
</feature>
<dbReference type="OMA" id="PICENCI"/>
<feature type="compositionally biased region" description="Low complexity" evidence="5">
    <location>
        <begin position="11"/>
        <end position="22"/>
    </location>
</feature>
<dbReference type="Gene3D" id="4.10.240.10">
    <property type="entry name" value="Zn(2)-C6 fungal-type DNA-binding domain"/>
    <property type="match status" value="1"/>
</dbReference>
<dbReference type="Proteomes" id="UP000030653">
    <property type="component" value="Unassembled WGS sequence"/>
</dbReference>
<organism evidence="7 8">
    <name type="scientific">Dacryopinax primogenitus (strain DJM 731)</name>
    <name type="common">Brown rot fungus</name>
    <dbReference type="NCBI Taxonomy" id="1858805"/>
    <lineage>
        <taxon>Eukaryota</taxon>
        <taxon>Fungi</taxon>
        <taxon>Dikarya</taxon>
        <taxon>Basidiomycota</taxon>
        <taxon>Agaricomycotina</taxon>
        <taxon>Dacrymycetes</taxon>
        <taxon>Dacrymycetales</taxon>
        <taxon>Dacrymycetaceae</taxon>
        <taxon>Dacryopinax</taxon>
    </lineage>
</organism>
<accession>M5G9P0</accession>
<dbReference type="EMBL" id="JH795857">
    <property type="protein sequence ID" value="EJU04995.1"/>
    <property type="molecule type" value="Genomic_DNA"/>
</dbReference>
<dbReference type="GeneID" id="63692211"/>
<feature type="compositionally biased region" description="Pro residues" evidence="5">
    <location>
        <begin position="80"/>
        <end position="95"/>
    </location>
</feature>
<feature type="compositionally biased region" description="Acidic residues" evidence="5">
    <location>
        <begin position="404"/>
        <end position="419"/>
    </location>
</feature>
<keyword evidence="4" id="KW-0539">Nucleus</keyword>
<dbReference type="InterPro" id="IPR001138">
    <property type="entry name" value="Zn2Cys6_DnaBD"/>
</dbReference>
<evidence type="ECO:0000256" key="3">
    <source>
        <dbReference type="ARBA" id="ARBA00023163"/>
    </source>
</evidence>
<feature type="compositionally biased region" description="Polar residues" evidence="5">
    <location>
        <begin position="35"/>
        <end position="48"/>
    </location>
</feature>
<feature type="compositionally biased region" description="Basic and acidic residues" evidence="5">
    <location>
        <begin position="343"/>
        <end position="372"/>
    </location>
</feature>
<keyword evidence="3" id="KW-0804">Transcription</keyword>
<proteinExistence type="predicted"/>
<feature type="compositionally biased region" description="Pro residues" evidence="5">
    <location>
        <begin position="63"/>
        <end position="72"/>
    </location>
</feature>
<name>M5G9P0_DACPD</name>
<dbReference type="SMART" id="SM00066">
    <property type="entry name" value="GAL4"/>
    <property type="match status" value="1"/>
</dbReference>
<feature type="region of interest" description="Disordered" evidence="5">
    <location>
        <begin position="1"/>
        <end position="142"/>
    </location>
</feature>
<dbReference type="PRINTS" id="PR00755">
    <property type="entry name" value="AFLATOXINBRP"/>
</dbReference>
<feature type="compositionally biased region" description="Basic and acidic residues" evidence="5">
    <location>
        <begin position="393"/>
        <end position="403"/>
    </location>
</feature>
<dbReference type="InterPro" id="IPR050675">
    <property type="entry name" value="OAF3"/>
</dbReference>
<feature type="compositionally biased region" description="Pro residues" evidence="5">
    <location>
        <begin position="248"/>
        <end position="259"/>
    </location>
</feature>
<feature type="region of interest" description="Disordered" evidence="5">
    <location>
        <begin position="209"/>
        <end position="419"/>
    </location>
</feature>
<dbReference type="GO" id="GO:0008270">
    <property type="term" value="F:zinc ion binding"/>
    <property type="evidence" value="ECO:0007669"/>
    <property type="project" value="InterPro"/>
</dbReference>
<feature type="compositionally biased region" description="Pro residues" evidence="5">
    <location>
        <begin position="273"/>
        <end position="289"/>
    </location>
</feature>
<keyword evidence="8" id="KW-1185">Reference proteome</keyword>
<dbReference type="Pfam" id="PF00172">
    <property type="entry name" value="Zn_clus"/>
    <property type="match status" value="1"/>
</dbReference>
<dbReference type="GO" id="GO:0003677">
    <property type="term" value="F:DNA binding"/>
    <property type="evidence" value="ECO:0007669"/>
    <property type="project" value="UniProtKB-KW"/>
</dbReference>
<sequence>MSEPPSDSGDQQRPPRQPEQQPQRPPPPSFPVSLTEGTSSSNSPQSASGHLPLPSRGSRPPAFTLPPLPPSLIPTGEDQPPYPPLPPSAYGPLPPSRKRTRSPPDASTSDQPTFVPLPFPDASPSQVIGESSTRPRRASLPIRSGVRVMLACVACRSRKIKCNGEKPICENCIRRGTICEYDAQPRRRGPDKNPGGRVRKKELAVAQSLAIAEGRPPPVASPEDEPESPKRRRRADTGPREGMIPGLQMPPYPYAPPHPAFADPRFAASMYGGPPPPPHMEYGYGPPPGYMYSPRDAMSWLPPPFEEMHRPDPRRKGGEESDPAEDPPEIADDPPPATNEETSLVREDEEAQARDETSHSEPLQLKEGEHGQGADPAPSTTSASAAETDTPAEEDKGKGREVSFDLDEDPTIDPESDTQ</sequence>